<feature type="compositionally biased region" description="Acidic residues" evidence="2">
    <location>
        <begin position="524"/>
        <end position="541"/>
    </location>
</feature>
<dbReference type="SUPFAM" id="SSF101152">
    <property type="entry name" value="Mob1/phocein"/>
    <property type="match status" value="1"/>
</dbReference>
<feature type="compositionally biased region" description="Low complexity" evidence="2">
    <location>
        <begin position="462"/>
        <end position="473"/>
    </location>
</feature>
<dbReference type="PANTHER" id="PTHR22599">
    <property type="entry name" value="MPS ONE BINDER KINASE ACTIVATOR-LIKE MOB"/>
    <property type="match status" value="1"/>
</dbReference>
<dbReference type="Gene3D" id="1.20.140.30">
    <property type="entry name" value="MOB kinase activator"/>
    <property type="match status" value="1"/>
</dbReference>
<dbReference type="Proteomes" id="UP000308730">
    <property type="component" value="Unassembled WGS sequence"/>
</dbReference>
<evidence type="ECO:0000256" key="2">
    <source>
        <dbReference type="SAM" id="MobiDB-lite"/>
    </source>
</evidence>
<dbReference type="Pfam" id="PF03637">
    <property type="entry name" value="Mob1_phocein"/>
    <property type="match status" value="1"/>
</dbReference>
<organism evidence="3 4">
    <name type="scientific">Antrodiella citrinella</name>
    <dbReference type="NCBI Taxonomy" id="2447956"/>
    <lineage>
        <taxon>Eukaryota</taxon>
        <taxon>Fungi</taxon>
        <taxon>Dikarya</taxon>
        <taxon>Basidiomycota</taxon>
        <taxon>Agaricomycotina</taxon>
        <taxon>Agaricomycetes</taxon>
        <taxon>Polyporales</taxon>
        <taxon>Steccherinaceae</taxon>
        <taxon>Antrodiella</taxon>
    </lineage>
</organism>
<evidence type="ECO:0000256" key="1">
    <source>
        <dbReference type="PIRSR" id="PIRSR605301-1"/>
    </source>
</evidence>
<keyword evidence="1" id="KW-0862">Zinc</keyword>
<dbReference type="InterPro" id="IPR036703">
    <property type="entry name" value="MOB_kinase_act_sf"/>
</dbReference>
<keyword evidence="1" id="KW-0479">Metal-binding</keyword>
<reference evidence="3 4" key="1">
    <citation type="submission" date="2019-02" db="EMBL/GenBank/DDBJ databases">
        <title>Genome sequencing of the rare red list fungi Antrodiella citrinella (Flaviporus citrinellus).</title>
        <authorList>
            <person name="Buettner E."/>
            <person name="Kellner H."/>
        </authorList>
    </citation>
    <scope>NUCLEOTIDE SEQUENCE [LARGE SCALE GENOMIC DNA]</scope>
    <source>
        <strain evidence="3 4">DSM 108506</strain>
    </source>
</reference>
<feature type="binding site" evidence="1">
    <location>
        <position position="118"/>
    </location>
    <ligand>
        <name>Zn(2+)</name>
        <dbReference type="ChEBI" id="CHEBI:29105"/>
    </ligand>
</feature>
<protein>
    <recommendedName>
        <fullName evidence="5">Mob1/phocein</fullName>
    </recommendedName>
</protein>
<evidence type="ECO:0000313" key="3">
    <source>
        <dbReference type="EMBL" id="THH32584.1"/>
    </source>
</evidence>
<keyword evidence="4" id="KW-1185">Reference proteome</keyword>
<proteinExistence type="predicted"/>
<feature type="binding site" evidence="1">
    <location>
        <position position="192"/>
    </location>
    <ligand>
        <name>Zn(2+)</name>
        <dbReference type="ChEBI" id="CHEBI:29105"/>
    </ligand>
</feature>
<feature type="compositionally biased region" description="Acidic residues" evidence="2">
    <location>
        <begin position="488"/>
        <end position="513"/>
    </location>
</feature>
<evidence type="ECO:0000313" key="4">
    <source>
        <dbReference type="Proteomes" id="UP000308730"/>
    </source>
</evidence>
<feature type="binding site" evidence="1">
    <location>
        <position position="197"/>
    </location>
    <ligand>
        <name>Zn(2+)</name>
        <dbReference type="ChEBI" id="CHEBI:29105"/>
    </ligand>
</feature>
<feature type="region of interest" description="Disordered" evidence="2">
    <location>
        <begin position="448"/>
        <end position="603"/>
    </location>
</feature>
<dbReference type="InterPro" id="IPR005301">
    <property type="entry name" value="MOB_kinase_act_fam"/>
</dbReference>
<feature type="region of interest" description="Disordered" evidence="2">
    <location>
        <begin position="59"/>
        <end position="79"/>
    </location>
</feature>
<dbReference type="AlphaFoldDB" id="A0A4S4N119"/>
<sequence>MVQRPLKGSRISSFYPIKTLPSLASLDSAFQLQEYISLLIRLDVHDVETIVSLPGKSLHDRQVSDEDKENNKDADKEPKNEVVVDEHCWVYEQLRRLAQDLSHPLITSLQQECTRATCSEMKAAEWLYLCVAHGNDGAMEQCCAIDYILHTLDSATALLNSPRAFPSRLTIPEVSRRHFPSLARRLGRIFAHAYFHHREIFEQAEAESALYARFLALTSKFGLVPSEFLVIPPRLSSMQDNDEGNERLLDVREVEEPRRSILGSDSQRSAGDRWGLLSDTGSVIDLAIADDNEPIENQPDSTKKRWRSDTMVDRDTYLMGRKRREESLEKVFTDGTNEARPSADEHDASFEAGTSSPPLILDIAAPAPAEPHIPIADFAPHSEDSKQPATTVPAPQEEEEELMKPPMVVPSQARFIPEPETADPILEEPSIIPVPVLAPTSLVDVEEKAEVVDSPPDPVLLPTPATEEVIPEASIEEEEATPSTDITASEEEDEAVLISPTEEDVEEQVESSPEEPRVSAPADEVPEKEEDVTEAKEEEDTVKEIAAEPTPPAAEAPGTSTVAVEEDDEKEKEKKENVLEEPAQEVAAVADSTEPSEPSAAEL</sequence>
<name>A0A4S4N119_9APHY</name>
<dbReference type="SMART" id="SM01388">
    <property type="entry name" value="Mob1_phocein"/>
    <property type="match status" value="1"/>
</dbReference>
<accession>A0A4S4N119</accession>
<gene>
    <name evidence="3" type="ORF">EUX98_g1604</name>
</gene>
<comment type="caution">
    <text evidence="3">The sequence shown here is derived from an EMBL/GenBank/DDBJ whole genome shotgun (WGS) entry which is preliminary data.</text>
</comment>
<feature type="binding site" evidence="1">
    <location>
        <position position="113"/>
    </location>
    <ligand>
        <name>Zn(2+)</name>
        <dbReference type="ChEBI" id="CHEBI:29105"/>
    </ligand>
</feature>
<dbReference type="EMBL" id="SGPM01000019">
    <property type="protein sequence ID" value="THH32584.1"/>
    <property type="molecule type" value="Genomic_DNA"/>
</dbReference>
<evidence type="ECO:0008006" key="5">
    <source>
        <dbReference type="Google" id="ProtNLM"/>
    </source>
</evidence>
<feature type="region of interest" description="Disordered" evidence="2">
    <location>
        <begin position="333"/>
        <end position="355"/>
    </location>
</feature>
<feature type="region of interest" description="Disordered" evidence="2">
    <location>
        <begin position="380"/>
        <end position="407"/>
    </location>
</feature>
<dbReference type="OrthoDB" id="10262609at2759"/>